<dbReference type="SUPFAM" id="SSF46785">
    <property type="entry name" value="Winged helix' DNA-binding domain"/>
    <property type="match status" value="1"/>
</dbReference>
<dbReference type="GO" id="GO:0003677">
    <property type="term" value="F:DNA binding"/>
    <property type="evidence" value="ECO:0007669"/>
    <property type="project" value="UniProtKB-KW"/>
</dbReference>
<sequence>MVSIEKSTIATRVSRELRRRIVAGEYPVGMKLQQEQIASELGVSRSPVREALHQLEAEGLILLVSQKGATVAPVHASEVSELFELRLLIEPYLLTLAIPAMTDADFDAAEGIIAEMDNVELAYWGVANWRFHATLYRPAARPTIMKTLEKIHETFDRYIRLQIALTDGRWKAHADHRRILDACREGQAEVAAALLRQHISTAGSELALEASQRQTDSAAMDT</sequence>
<dbReference type="GO" id="GO:0003700">
    <property type="term" value="F:DNA-binding transcription factor activity"/>
    <property type="evidence" value="ECO:0007669"/>
    <property type="project" value="InterPro"/>
</dbReference>
<dbReference type="InterPro" id="IPR036388">
    <property type="entry name" value="WH-like_DNA-bd_sf"/>
</dbReference>
<dbReference type="CDD" id="cd07377">
    <property type="entry name" value="WHTH_GntR"/>
    <property type="match status" value="1"/>
</dbReference>
<evidence type="ECO:0000259" key="4">
    <source>
        <dbReference type="PROSITE" id="PS50949"/>
    </source>
</evidence>
<dbReference type="OrthoDB" id="9812290at2"/>
<dbReference type="EMBL" id="FMXQ01000003">
    <property type="protein sequence ID" value="SDB20564.1"/>
    <property type="molecule type" value="Genomic_DNA"/>
</dbReference>
<keyword evidence="1" id="KW-0805">Transcription regulation</keyword>
<name>A0A1G6BJ04_9HYPH</name>
<dbReference type="SUPFAM" id="SSF48008">
    <property type="entry name" value="GntR ligand-binding domain-like"/>
    <property type="match status" value="1"/>
</dbReference>
<evidence type="ECO:0000313" key="6">
    <source>
        <dbReference type="Proteomes" id="UP000199071"/>
    </source>
</evidence>
<keyword evidence="3" id="KW-0804">Transcription</keyword>
<gene>
    <name evidence="5" type="ORF">SAMN02982931_01508</name>
</gene>
<evidence type="ECO:0000256" key="1">
    <source>
        <dbReference type="ARBA" id="ARBA00023015"/>
    </source>
</evidence>
<dbReference type="SMART" id="SM00345">
    <property type="entry name" value="HTH_GNTR"/>
    <property type="match status" value="1"/>
</dbReference>
<accession>A0A1G6BJ04</accession>
<dbReference type="Gene3D" id="1.10.10.10">
    <property type="entry name" value="Winged helix-like DNA-binding domain superfamily/Winged helix DNA-binding domain"/>
    <property type="match status" value="1"/>
</dbReference>
<dbReference type="Pfam" id="PF00392">
    <property type="entry name" value="GntR"/>
    <property type="match status" value="1"/>
</dbReference>
<reference evidence="5 6" key="1">
    <citation type="submission" date="2016-10" db="EMBL/GenBank/DDBJ databases">
        <authorList>
            <person name="de Groot N.N."/>
        </authorList>
    </citation>
    <scope>NUCLEOTIDE SEQUENCE [LARGE SCALE GENOMIC DNA]</scope>
    <source>
        <strain evidence="5 6">ATCC 35022</strain>
    </source>
</reference>
<proteinExistence type="predicted"/>
<dbReference type="SMART" id="SM00895">
    <property type="entry name" value="FCD"/>
    <property type="match status" value="1"/>
</dbReference>
<dbReference type="Gene3D" id="1.20.120.530">
    <property type="entry name" value="GntR ligand-binding domain-like"/>
    <property type="match status" value="1"/>
</dbReference>
<dbReference type="STRING" id="665467.SAMN02982931_01508"/>
<keyword evidence="2 5" id="KW-0238">DNA-binding</keyword>
<evidence type="ECO:0000256" key="2">
    <source>
        <dbReference type="ARBA" id="ARBA00023125"/>
    </source>
</evidence>
<dbReference type="PANTHER" id="PTHR43537:SF41">
    <property type="entry name" value="TRANSCRIPTIONAL REGULATORY PROTEIN"/>
    <property type="match status" value="1"/>
</dbReference>
<dbReference type="Pfam" id="PF07729">
    <property type="entry name" value="FCD"/>
    <property type="match status" value="1"/>
</dbReference>
<dbReference type="InterPro" id="IPR008920">
    <property type="entry name" value="TF_FadR/GntR_C"/>
</dbReference>
<dbReference type="InterPro" id="IPR000524">
    <property type="entry name" value="Tscrpt_reg_HTH_GntR"/>
</dbReference>
<dbReference type="PRINTS" id="PR00035">
    <property type="entry name" value="HTHGNTR"/>
</dbReference>
<dbReference type="RefSeq" id="WP_090875810.1">
    <property type="nucleotide sequence ID" value="NZ_FMXQ01000003.1"/>
</dbReference>
<dbReference type="AlphaFoldDB" id="A0A1G6BJ04"/>
<keyword evidence="6" id="KW-1185">Reference proteome</keyword>
<dbReference type="PROSITE" id="PS50949">
    <property type="entry name" value="HTH_GNTR"/>
    <property type="match status" value="1"/>
</dbReference>
<protein>
    <submittedName>
        <fullName evidence="5">DNA-binding transcriptional regulator, GntR family</fullName>
    </submittedName>
</protein>
<dbReference type="PANTHER" id="PTHR43537">
    <property type="entry name" value="TRANSCRIPTIONAL REGULATOR, GNTR FAMILY"/>
    <property type="match status" value="1"/>
</dbReference>
<feature type="domain" description="HTH gntR-type" evidence="4">
    <location>
        <begin position="7"/>
        <end position="74"/>
    </location>
</feature>
<dbReference type="InterPro" id="IPR036390">
    <property type="entry name" value="WH_DNA-bd_sf"/>
</dbReference>
<evidence type="ECO:0000256" key="3">
    <source>
        <dbReference type="ARBA" id="ARBA00023163"/>
    </source>
</evidence>
<evidence type="ECO:0000313" key="5">
    <source>
        <dbReference type="EMBL" id="SDB20564.1"/>
    </source>
</evidence>
<dbReference type="InterPro" id="IPR011711">
    <property type="entry name" value="GntR_C"/>
</dbReference>
<organism evidence="5 6">
    <name type="scientific">Bauldia litoralis</name>
    <dbReference type="NCBI Taxonomy" id="665467"/>
    <lineage>
        <taxon>Bacteria</taxon>
        <taxon>Pseudomonadati</taxon>
        <taxon>Pseudomonadota</taxon>
        <taxon>Alphaproteobacteria</taxon>
        <taxon>Hyphomicrobiales</taxon>
        <taxon>Kaistiaceae</taxon>
        <taxon>Bauldia</taxon>
    </lineage>
</organism>
<dbReference type="Proteomes" id="UP000199071">
    <property type="component" value="Unassembled WGS sequence"/>
</dbReference>